<dbReference type="EMBL" id="CAJJDN010000063">
    <property type="protein sequence ID" value="CAD8094858.1"/>
    <property type="molecule type" value="Genomic_DNA"/>
</dbReference>
<evidence type="ECO:0000313" key="2">
    <source>
        <dbReference type="Proteomes" id="UP000692954"/>
    </source>
</evidence>
<reference evidence="1" key="1">
    <citation type="submission" date="2021-01" db="EMBL/GenBank/DDBJ databases">
        <authorList>
            <consortium name="Genoscope - CEA"/>
            <person name="William W."/>
        </authorList>
    </citation>
    <scope>NUCLEOTIDE SEQUENCE</scope>
</reference>
<organism evidence="1 2">
    <name type="scientific">Paramecium sonneborni</name>
    <dbReference type="NCBI Taxonomy" id="65129"/>
    <lineage>
        <taxon>Eukaryota</taxon>
        <taxon>Sar</taxon>
        <taxon>Alveolata</taxon>
        <taxon>Ciliophora</taxon>
        <taxon>Intramacronucleata</taxon>
        <taxon>Oligohymenophorea</taxon>
        <taxon>Peniculida</taxon>
        <taxon>Parameciidae</taxon>
        <taxon>Paramecium</taxon>
    </lineage>
</organism>
<sequence length="61" mass="7480">MVRIDNFMLIILDHLIVLIKLFHIDIFKILERTVIIINYKMELKIMKFIRREVILSKLIKK</sequence>
<dbReference type="AlphaFoldDB" id="A0A8S1NQR9"/>
<dbReference type="Proteomes" id="UP000692954">
    <property type="component" value="Unassembled WGS sequence"/>
</dbReference>
<evidence type="ECO:0000313" key="1">
    <source>
        <dbReference type="EMBL" id="CAD8094858.1"/>
    </source>
</evidence>
<keyword evidence="2" id="KW-1185">Reference proteome</keyword>
<protein>
    <submittedName>
        <fullName evidence="1">Uncharacterized protein</fullName>
    </submittedName>
</protein>
<name>A0A8S1NQR9_9CILI</name>
<accession>A0A8S1NQR9</accession>
<comment type="caution">
    <text evidence="1">The sequence shown here is derived from an EMBL/GenBank/DDBJ whole genome shotgun (WGS) entry which is preliminary data.</text>
</comment>
<gene>
    <name evidence="1" type="ORF">PSON_ATCC_30995.1.T0630102</name>
</gene>
<proteinExistence type="predicted"/>